<protein>
    <recommendedName>
        <fullName evidence="1">Amidohydrolase-related domain-containing protein</fullName>
    </recommendedName>
</protein>
<evidence type="ECO:0000259" key="1">
    <source>
        <dbReference type="Pfam" id="PF04909"/>
    </source>
</evidence>
<feature type="domain" description="Amidohydrolase-related" evidence="1">
    <location>
        <begin position="92"/>
        <end position="316"/>
    </location>
</feature>
<dbReference type="AlphaFoldDB" id="A0A127F6W5"/>
<dbReference type="Gene3D" id="3.20.20.140">
    <property type="entry name" value="Metal-dependent hydrolases"/>
    <property type="match status" value="1"/>
</dbReference>
<dbReference type="STRING" id="465721.ACG33_03395"/>
<dbReference type="RefSeq" id="WP_066918687.1">
    <property type="nucleotide sequence ID" value="NZ_CP011971.1"/>
</dbReference>
<reference evidence="2 3" key="1">
    <citation type="submission" date="2015-06" db="EMBL/GenBank/DDBJ databases">
        <title>A Comprehensive Approach to Explore the Metabolic and Phylogenetic Diversity of Bacterial Steroid Degradation in the Environment: Testosterone as an Example.</title>
        <authorList>
            <person name="Yang F.-C."/>
            <person name="Chen Y.-L."/>
            <person name="Yu C.-P."/>
            <person name="Tang S.-L."/>
            <person name="Wang P.-H."/>
            <person name="Ismail W."/>
            <person name="Wang C.-H."/>
            <person name="Yang C.-Y."/>
            <person name="Chiang Y.-R."/>
        </authorList>
    </citation>
    <scope>NUCLEOTIDE SEQUENCE [LARGE SCALE GENOMIC DNA]</scope>
    <source>
        <strain evidence="2 3">DSM 18526</strain>
    </source>
</reference>
<name>A0A127F6W5_STEDE</name>
<proteinExistence type="predicted"/>
<dbReference type="Pfam" id="PF04909">
    <property type="entry name" value="Amidohydro_2"/>
    <property type="match status" value="1"/>
</dbReference>
<dbReference type="PANTHER" id="PTHR42889">
    <property type="entry name" value="BLR3681 PROTEIN"/>
    <property type="match status" value="1"/>
</dbReference>
<dbReference type="SUPFAM" id="SSF51556">
    <property type="entry name" value="Metallo-dependent hydrolases"/>
    <property type="match status" value="1"/>
</dbReference>
<gene>
    <name evidence="2" type="ORF">ACG33_03395</name>
</gene>
<keyword evidence="3" id="KW-1185">Reference proteome</keyword>
<dbReference type="PANTHER" id="PTHR42889:SF1">
    <property type="entry name" value="BLR3681 PROTEIN"/>
    <property type="match status" value="1"/>
</dbReference>
<organism evidence="2 3">
    <name type="scientific">Steroidobacter denitrificans</name>
    <dbReference type="NCBI Taxonomy" id="465721"/>
    <lineage>
        <taxon>Bacteria</taxon>
        <taxon>Pseudomonadati</taxon>
        <taxon>Pseudomonadota</taxon>
        <taxon>Gammaproteobacteria</taxon>
        <taxon>Steroidobacterales</taxon>
        <taxon>Steroidobacteraceae</taxon>
        <taxon>Steroidobacter</taxon>
    </lineage>
</organism>
<sequence length="326" mass="37233">MAKNDYFIIDTETHPIDGSIWHQLAPYPGTQRFMNSLQGCIRPVIQEFPSLESGDAGPFEKMITNMDASGTDLACVIPEGFLFCTEGPTPISTNAWMLTGVQKYPDRFIMCPNFGPIIQRGVPEAIREMEFMVKEFGVKIFKFYCPEDTYINDKRLWPFYEKAQELNLVMQVHTGTGYVYGARNKYCHPGLLEDVLYDFYDLRIVAFHFGWPHHRELNCLAATFPNLYISVSFLNAAATWRPKFFQELIGEAMLYATSDKIVWGSDTNGSGMKDCVDPFLTFQIDEEGHRGWGYPYITEEDRAKIFGLNMAKLLGIDPTKRAKRPA</sequence>
<dbReference type="Proteomes" id="UP000070250">
    <property type="component" value="Chromosome"/>
</dbReference>
<evidence type="ECO:0000313" key="3">
    <source>
        <dbReference type="Proteomes" id="UP000070250"/>
    </source>
</evidence>
<dbReference type="KEGG" id="sdf:ACG33_03395"/>
<accession>A0A127F6W5</accession>
<dbReference type="GO" id="GO:0016787">
    <property type="term" value="F:hydrolase activity"/>
    <property type="evidence" value="ECO:0007669"/>
    <property type="project" value="InterPro"/>
</dbReference>
<dbReference type="OrthoDB" id="7325417at2"/>
<evidence type="ECO:0000313" key="2">
    <source>
        <dbReference type="EMBL" id="AMN46164.1"/>
    </source>
</evidence>
<dbReference type="InterPro" id="IPR032466">
    <property type="entry name" value="Metal_Hydrolase"/>
</dbReference>
<dbReference type="InterPro" id="IPR006680">
    <property type="entry name" value="Amidohydro-rel"/>
</dbReference>
<dbReference type="EMBL" id="CP011971">
    <property type="protein sequence ID" value="AMN46164.1"/>
    <property type="molecule type" value="Genomic_DNA"/>
</dbReference>